<dbReference type="EnsemblPlants" id="KEH26852">
    <property type="protein sequence ID" value="KEH26852"/>
    <property type="gene ID" value="MTR_6g477950"/>
</dbReference>
<dbReference type="InterPro" id="IPR003871">
    <property type="entry name" value="RFA1B/D_OB_1st"/>
</dbReference>
<keyword evidence="9" id="KW-1185">Reference proteome</keyword>
<organism evidence="7 9">
    <name type="scientific">Medicago truncatula</name>
    <name type="common">Barrel medic</name>
    <name type="synonym">Medicago tribuloides</name>
    <dbReference type="NCBI Taxonomy" id="3880"/>
    <lineage>
        <taxon>Eukaryota</taxon>
        <taxon>Viridiplantae</taxon>
        <taxon>Streptophyta</taxon>
        <taxon>Embryophyta</taxon>
        <taxon>Tracheophyta</taxon>
        <taxon>Spermatophyta</taxon>
        <taxon>Magnoliopsida</taxon>
        <taxon>eudicotyledons</taxon>
        <taxon>Gunneridae</taxon>
        <taxon>Pentapetalae</taxon>
        <taxon>rosids</taxon>
        <taxon>fabids</taxon>
        <taxon>Fabales</taxon>
        <taxon>Fabaceae</taxon>
        <taxon>Papilionoideae</taxon>
        <taxon>50 kb inversion clade</taxon>
        <taxon>NPAAA clade</taxon>
        <taxon>Hologalegina</taxon>
        <taxon>IRL clade</taxon>
        <taxon>Trifolieae</taxon>
        <taxon>Medicago</taxon>
    </lineage>
</organism>
<reference evidence="7 9" key="2">
    <citation type="journal article" date="2014" name="BMC Genomics">
        <title>An improved genome release (version Mt4.0) for the model legume Medicago truncatula.</title>
        <authorList>
            <person name="Tang H."/>
            <person name="Krishnakumar V."/>
            <person name="Bidwell S."/>
            <person name="Rosen B."/>
            <person name="Chan A."/>
            <person name="Zhou S."/>
            <person name="Gentzbittel L."/>
            <person name="Childs K.L."/>
            <person name="Yandell M."/>
            <person name="Gundlach H."/>
            <person name="Mayer K.F."/>
            <person name="Schwartz D.C."/>
            <person name="Town C.D."/>
        </authorList>
    </citation>
    <scope>GENOME REANNOTATION</scope>
    <source>
        <strain evidence="7">A17</strain>
        <strain evidence="8 9">cv. Jemalong A17</strain>
    </source>
</reference>
<dbReference type="Pfam" id="PF02362">
    <property type="entry name" value="B3"/>
    <property type="match status" value="1"/>
</dbReference>
<dbReference type="InterPro" id="IPR012340">
    <property type="entry name" value="NA-bd_OB-fold"/>
</dbReference>
<dbReference type="SUPFAM" id="SSF50249">
    <property type="entry name" value="Nucleic acid-binding proteins"/>
    <property type="match status" value="1"/>
</dbReference>
<protein>
    <submittedName>
        <fullName evidence="7">B3 DNA-binding domain protein</fullName>
    </submittedName>
</protein>
<evidence type="ECO:0000256" key="1">
    <source>
        <dbReference type="ARBA" id="ARBA00004123"/>
    </source>
</evidence>
<accession>A0A072UB72</accession>
<keyword evidence="4" id="KW-0804">Transcription</keyword>
<dbReference type="AlphaFoldDB" id="A0A072UB72"/>
<evidence type="ECO:0000256" key="4">
    <source>
        <dbReference type="ARBA" id="ARBA00023163"/>
    </source>
</evidence>
<dbReference type="Proteomes" id="UP000002051">
    <property type="component" value="Chromosome 6"/>
</dbReference>
<keyword evidence="5" id="KW-0539">Nucleus</keyword>
<evidence type="ECO:0000313" key="8">
    <source>
        <dbReference type="EnsemblPlants" id="KEH26852"/>
    </source>
</evidence>
<comment type="subcellular location">
    <subcellularLocation>
        <location evidence="1">Nucleus</location>
    </subcellularLocation>
</comment>
<dbReference type="Pfam" id="PF02721">
    <property type="entry name" value="DUF223"/>
    <property type="match status" value="1"/>
</dbReference>
<evidence type="ECO:0000259" key="6">
    <source>
        <dbReference type="PROSITE" id="PS50863"/>
    </source>
</evidence>
<dbReference type="SMART" id="SM01019">
    <property type="entry name" value="B3"/>
    <property type="match status" value="1"/>
</dbReference>
<evidence type="ECO:0000256" key="2">
    <source>
        <dbReference type="ARBA" id="ARBA00023015"/>
    </source>
</evidence>
<sequence length="317" mass="36286">MNLTLKCGAGAAFGHGWNWKIEKLPWDFGQYLQHNICQTLMLCGDNGDHQLLDTVLEVTTRCDIHFPNRVSREVLKQPQKWMKLVDMNTNKEYWCRLNTGERNKDEKALGRGWSKFVKDRRLKEGDKLIFELDRPPTILFVQVILNQSNITLLPLQPITTSISVLSSIAPYSMAGKGSSMERPVQLISDVNDKKDLWKLAVKVKNKWTVVKDGKEHLELVIVDDKGNDIQVIIPTGYKAVYDKILEENTTYTLSNFNVLNNNDLAFKTSDHKYKLKCTSGTTLGDKNMHTISCDNIKFKPFAEILTGKWRADLLVRE</sequence>
<dbReference type="InterPro" id="IPR003340">
    <property type="entry name" value="B3_DNA-bd"/>
</dbReference>
<dbReference type="Gene3D" id="2.40.50.140">
    <property type="entry name" value="Nucleic acid-binding proteins"/>
    <property type="match status" value="1"/>
</dbReference>
<evidence type="ECO:0000256" key="5">
    <source>
        <dbReference type="ARBA" id="ARBA00023242"/>
    </source>
</evidence>
<keyword evidence="2" id="KW-0805">Transcription regulation</keyword>
<dbReference type="EMBL" id="CM001222">
    <property type="protein sequence ID" value="KEH26852.1"/>
    <property type="molecule type" value="Genomic_DNA"/>
</dbReference>
<dbReference type="SUPFAM" id="SSF101936">
    <property type="entry name" value="DNA-binding pseudobarrel domain"/>
    <property type="match status" value="1"/>
</dbReference>
<dbReference type="GO" id="GO:0003677">
    <property type="term" value="F:DNA binding"/>
    <property type="evidence" value="ECO:0007669"/>
    <property type="project" value="UniProtKB-KW"/>
</dbReference>
<gene>
    <name evidence="7" type="ordered locus">MTR_6g477950</name>
</gene>
<dbReference type="CDD" id="cd04480">
    <property type="entry name" value="RPA1_DBD_A_like"/>
    <property type="match status" value="1"/>
</dbReference>
<evidence type="ECO:0000256" key="3">
    <source>
        <dbReference type="ARBA" id="ARBA00023125"/>
    </source>
</evidence>
<dbReference type="HOGENOM" id="CLU_878174_0_0_1"/>
<feature type="domain" description="TF-B3" evidence="6">
    <location>
        <begin position="49"/>
        <end position="147"/>
    </location>
</feature>
<keyword evidence="3 7" id="KW-0238">DNA-binding</keyword>
<reference evidence="8" key="3">
    <citation type="submission" date="2015-04" db="UniProtKB">
        <authorList>
            <consortium name="EnsemblPlants"/>
        </authorList>
    </citation>
    <scope>IDENTIFICATION</scope>
    <source>
        <strain evidence="8">cv. Jemalong A17</strain>
    </source>
</reference>
<name>A0A072UB72_MEDTR</name>
<dbReference type="Gene3D" id="2.40.330.10">
    <property type="entry name" value="DNA-binding pseudobarrel domain"/>
    <property type="match status" value="1"/>
</dbReference>
<dbReference type="CDD" id="cd10017">
    <property type="entry name" value="B3_DNA"/>
    <property type="match status" value="1"/>
</dbReference>
<dbReference type="InterPro" id="IPR015300">
    <property type="entry name" value="DNA-bd_pseudobarrel_sf"/>
</dbReference>
<dbReference type="PROSITE" id="PS50863">
    <property type="entry name" value="B3"/>
    <property type="match status" value="1"/>
</dbReference>
<dbReference type="GO" id="GO:0005634">
    <property type="term" value="C:nucleus"/>
    <property type="evidence" value="ECO:0007669"/>
    <property type="project" value="UniProtKB-SubCell"/>
</dbReference>
<proteinExistence type="predicted"/>
<reference evidence="7 9" key="1">
    <citation type="journal article" date="2011" name="Nature">
        <title>The Medicago genome provides insight into the evolution of rhizobial symbioses.</title>
        <authorList>
            <person name="Young N.D."/>
            <person name="Debelle F."/>
            <person name="Oldroyd G.E."/>
            <person name="Geurts R."/>
            <person name="Cannon S.B."/>
            <person name="Udvardi M.K."/>
            <person name="Benedito V.A."/>
            <person name="Mayer K.F."/>
            <person name="Gouzy J."/>
            <person name="Schoof H."/>
            <person name="Van de Peer Y."/>
            <person name="Proost S."/>
            <person name="Cook D.R."/>
            <person name="Meyers B.C."/>
            <person name="Spannagl M."/>
            <person name="Cheung F."/>
            <person name="De Mita S."/>
            <person name="Krishnakumar V."/>
            <person name="Gundlach H."/>
            <person name="Zhou S."/>
            <person name="Mudge J."/>
            <person name="Bharti A.K."/>
            <person name="Murray J.D."/>
            <person name="Naoumkina M.A."/>
            <person name="Rosen B."/>
            <person name="Silverstein K.A."/>
            <person name="Tang H."/>
            <person name="Rombauts S."/>
            <person name="Zhao P.X."/>
            <person name="Zhou P."/>
            <person name="Barbe V."/>
            <person name="Bardou P."/>
            <person name="Bechner M."/>
            <person name="Bellec A."/>
            <person name="Berger A."/>
            <person name="Berges H."/>
            <person name="Bidwell S."/>
            <person name="Bisseling T."/>
            <person name="Choisne N."/>
            <person name="Couloux A."/>
            <person name="Denny R."/>
            <person name="Deshpande S."/>
            <person name="Dai X."/>
            <person name="Doyle J.J."/>
            <person name="Dudez A.M."/>
            <person name="Farmer A.D."/>
            <person name="Fouteau S."/>
            <person name="Franken C."/>
            <person name="Gibelin C."/>
            <person name="Gish J."/>
            <person name="Goldstein S."/>
            <person name="Gonzalez A.J."/>
            <person name="Green P.J."/>
            <person name="Hallab A."/>
            <person name="Hartog M."/>
            <person name="Hua A."/>
            <person name="Humphray S.J."/>
            <person name="Jeong D.H."/>
            <person name="Jing Y."/>
            <person name="Jocker A."/>
            <person name="Kenton S.M."/>
            <person name="Kim D.J."/>
            <person name="Klee K."/>
            <person name="Lai H."/>
            <person name="Lang C."/>
            <person name="Lin S."/>
            <person name="Macmil S.L."/>
            <person name="Magdelenat G."/>
            <person name="Matthews L."/>
            <person name="McCorrison J."/>
            <person name="Monaghan E.L."/>
            <person name="Mun J.H."/>
            <person name="Najar F.Z."/>
            <person name="Nicholson C."/>
            <person name="Noirot C."/>
            <person name="O'Bleness M."/>
            <person name="Paule C.R."/>
            <person name="Poulain J."/>
            <person name="Prion F."/>
            <person name="Qin B."/>
            <person name="Qu C."/>
            <person name="Retzel E.F."/>
            <person name="Riddle C."/>
            <person name="Sallet E."/>
            <person name="Samain S."/>
            <person name="Samson N."/>
            <person name="Sanders I."/>
            <person name="Saurat O."/>
            <person name="Scarpelli C."/>
            <person name="Schiex T."/>
            <person name="Segurens B."/>
            <person name="Severin A.J."/>
            <person name="Sherrier D.J."/>
            <person name="Shi R."/>
            <person name="Sims S."/>
            <person name="Singer S.R."/>
            <person name="Sinharoy S."/>
            <person name="Sterck L."/>
            <person name="Viollet A."/>
            <person name="Wang B.B."/>
            <person name="Wang K."/>
            <person name="Wang M."/>
            <person name="Wang X."/>
            <person name="Warfsmann J."/>
            <person name="Weissenbach J."/>
            <person name="White D.D."/>
            <person name="White J.D."/>
            <person name="Wiley G.B."/>
            <person name="Wincker P."/>
            <person name="Xing Y."/>
            <person name="Yang L."/>
            <person name="Yao Z."/>
            <person name="Ying F."/>
            <person name="Zhai J."/>
            <person name="Zhou L."/>
            <person name="Zuber A."/>
            <person name="Denarie J."/>
            <person name="Dixon R.A."/>
            <person name="May G.D."/>
            <person name="Schwartz D.C."/>
            <person name="Rogers J."/>
            <person name="Quetier F."/>
            <person name="Town C.D."/>
            <person name="Roe B.A."/>
        </authorList>
    </citation>
    <scope>NUCLEOTIDE SEQUENCE [LARGE SCALE GENOMIC DNA]</scope>
    <source>
        <strain evidence="7">A17</strain>
        <strain evidence="8 9">cv. Jemalong A17</strain>
    </source>
</reference>
<evidence type="ECO:0000313" key="7">
    <source>
        <dbReference type="EMBL" id="KEH26852.1"/>
    </source>
</evidence>
<evidence type="ECO:0000313" key="9">
    <source>
        <dbReference type="Proteomes" id="UP000002051"/>
    </source>
</evidence>